<keyword evidence="3" id="KW-0067">ATP-binding</keyword>
<dbReference type="GO" id="GO:0005524">
    <property type="term" value="F:ATP binding"/>
    <property type="evidence" value="ECO:0007669"/>
    <property type="project" value="InterPro"/>
</dbReference>
<dbReference type="PROSITE" id="PS51192">
    <property type="entry name" value="HELICASE_ATP_BIND_1"/>
    <property type="match status" value="1"/>
</dbReference>
<keyword evidence="3" id="KW-0347">Helicase</keyword>
<name>A0A510WT13_9LACO</name>
<dbReference type="Proteomes" id="UP000321722">
    <property type="component" value="Unassembled WGS sequence"/>
</dbReference>
<reference evidence="3 4" key="1">
    <citation type="submission" date="2019-07" db="EMBL/GenBank/DDBJ databases">
        <title>Whole genome shotgun sequence of Lactobacillus aviarius subsp. aviarius NBRC 102162.</title>
        <authorList>
            <person name="Hosoyama A."/>
            <person name="Uohara A."/>
            <person name="Ohji S."/>
            <person name="Ichikawa N."/>
        </authorList>
    </citation>
    <scope>NUCLEOTIDE SEQUENCE [LARGE SCALE GENOMIC DNA]</scope>
    <source>
        <strain evidence="3 4">NBRC 102162</strain>
    </source>
</reference>
<dbReference type="GO" id="GO:0004386">
    <property type="term" value="F:helicase activity"/>
    <property type="evidence" value="ECO:0007669"/>
    <property type="project" value="UniProtKB-KW"/>
</dbReference>
<feature type="domain" description="Helicase C-terminal" evidence="2">
    <location>
        <begin position="165"/>
        <end position="320"/>
    </location>
</feature>
<evidence type="ECO:0000259" key="2">
    <source>
        <dbReference type="PROSITE" id="PS51194"/>
    </source>
</evidence>
<proteinExistence type="predicted"/>
<dbReference type="GeneID" id="29933690"/>
<keyword evidence="3" id="KW-0547">Nucleotide-binding</keyword>
<keyword evidence="4" id="KW-1185">Reference proteome</keyword>
<organism evidence="3 4">
    <name type="scientific">Ligilactobacillus aviarius</name>
    <dbReference type="NCBI Taxonomy" id="1606"/>
    <lineage>
        <taxon>Bacteria</taxon>
        <taxon>Bacillati</taxon>
        <taxon>Bacillota</taxon>
        <taxon>Bacilli</taxon>
        <taxon>Lactobacillales</taxon>
        <taxon>Lactobacillaceae</taxon>
        <taxon>Ligilactobacillus</taxon>
    </lineage>
</organism>
<dbReference type="AlphaFoldDB" id="A0A510WT13"/>
<gene>
    <name evidence="3" type="ORF">LAV01_11580</name>
</gene>
<dbReference type="Pfam" id="PF04851">
    <property type="entry name" value="ResIII"/>
    <property type="match status" value="1"/>
</dbReference>
<dbReference type="PANTHER" id="PTHR47396">
    <property type="entry name" value="TYPE I RESTRICTION ENZYME ECOKI R PROTEIN"/>
    <property type="match status" value="1"/>
</dbReference>
<dbReference type="Gene3D" id="3.40.50.300">
    <property type="entry name" value="P-loop containing nucleotide triphosphate hydrolases"/>
    <property type="match status" value="2"/>
</dbReference>
<dbReference type="PROSITE" id="PS51194">
    <property type="entry name" value="HELICASE_CTER"/>
    <property type="match status" value="1"/>
</dbReference>
<dbReference type="InterPro" id="IPR050742">
    <property type="entry name" value="Helicase_Restrict-Modif_Enz"/>
</dbReference>
<dbReference type="GO" id="GO:0016787">
    <property type="term" value="F:hydrolase activity"/>
    <property type="evidence" value="ECO:0007669"/>
    <property type="project" value="InterPro"/>
</dbReference>
<dbReference type="SUPFAM" id="SSF52540">
    <property type="entry name" value="P-loop containing nucleoside triphosphate hydrolases"/>
    <property type="match status" value="1"/>
</dbReference>
<dbReference type="EMBL" id="BJUI01000018">
    <property type="protein sequence ID" value="GEK42326.1"/>
    <property type="molecule type" value="Genomic_DNA"/>
</dbReference>
<dbReference type="InterPro" id="IPR014001">
    <property type="entry name" value="Helicase_ATP-bd"/>
</dbReference>
<dbReference type="PANTHER" id="PTHR47396:SF1">
    <property type="entry name" value="ATP-DEPENDENT HELICASE IRC3-RELATED"/>
    <property type="match status" value="1"/>
</dbReference>
<evidence type="ECO:0000313" key="4">
    <source>
        <dbReference type="Proteomes" id="UP000321722"/>
    </source>
</evidence>
<evidence type="ECO:0000259" key="1">
    <source>
        <dbReference type="PROSITE" id="PS51192"/>
    </source>
</evidence>
<dbReference type="Pfam" id="PF00271">
    <property type="entry name" value="Helicase_C"/>
    <property type="match status" value="1"/>
</dbReference>
<dbReference type="InterPro" id="IPR027417">
    <property type="entry name" value="P-loop_NTPase"/>
</dbReference>
<protein>
    <submittedName>
        <fullName evidence="3">DEAD/DEAH box helicase</fullName>
    </submittedName>
</protein>
<dbReference type="SMART" id="SM00490">
    <property type="entry name" value="HELICc"/>
    <property type="match status" value="1"/>
</dbReference>
<comment type="caution">
    <text evidence="3">The sequence shown here is derived from an EMBL/GenBank/DDBJ whole genome shotgun (WGS) entry which is preliminary data.</text>
</comment>
<dbReference type="InterPro" id="IPR006935">
    <property type="entry name" value="Helicase/UvrB_N"/>
</dbReference>
<dbReference type="GO" id="GO:0005829">
    <property type="term" value="C:cytosol"/>
    <property type="evidence" value="ECO:0007669"/>
    <property type="project" value="TreeGrafter"/>
</dbReference>
<dbReference type="RefSeq" id="WP_057827808.1">
    <property type="nucleotide sequence ID" value="NZ_BAAACL010000001.1"/>
</dbReference>
<keyword evidence="3" id="KW-0378">Hydrolase</keyword>
<evidence type="ECO:0000313" key="3">
    <source>
        <dbReference type="EMBL" id="GEK42326.1"/>
    </source>
</evidence>
<dbReference type="InterPro" id="IPR001650">
    <property type="entry name" value="Helicase_C-like"/>
</dbReference>
<dbReference type="GO" id="GO:0003677">
    <property type="term" value="F:DNA binding"/>
    <property type="evidence" value="ECO:0007669"/>
    <property type="project" value="InterPro"/>
</dbReference>
<accession>A0A510WT13</accession>
<feature type="domain" description="Helicase ATP-binding" evidence="1">
    <location>
        <begin position="1"/>
        <end position="113"/>
    </location>
</feature>
<sequence length="426" mass="48549">MSEIARRATAKGNQVLFVVHRKEIVDQAMATFQEQNVDMNLAQLGMVQTIARHINEIPEPQVIFIDEGHHSLAKTYQRIIDAFPNAIKLLFTATPQRTGKKQLDLIADDIVLGKSIKWLTEHGNLAPFTYYSIDDIDRSKLKKNSTGDFTSESMERAVKKKIYGDVVENYKELAPNKQAVVYCYSVGNAIKVAQEFNDNGISAVEVDGTTDPAKRDGIIEDFRQGKIKILTNVNLFTEGLDLPNVDCVIMVRPTASLALYLQFSMRCLNPREGKVAIIIDHVANWKEFGLPDQDRDWQAAMKTKSGSKRKNTNQTTDSPLQCDHCYAVFYRSELTENKLCPYCGMEVSKKQIEMAVTKAELVEINESKLRVNRLKKIMHSNVMRNVAGKRPSELRTMEEFQAYAKLHHYKPGWAWYAYRKFTKKGR</sequence>